<reference evidence="3 4" key="1">
    <citation type="submission" date="2021-07" db="EMBL/GenBank/DDBJ databases">
        <title>Stakelama flava sp. nov., a novel endophytic bacterium isolated from branch of Kandelia candel.</title>
        <authorList>
            <person name="Tuo L."/>
        </authorList>
    </citation>
    <scope>NUCLEOTIDE SEQUENCE [LARGE SCALE GENOMIC DNA]</scope>
    <source>
        <strain evidence="3 4">CBK3Z-3</strain>
    </source>
</reference>
<sequence length="154" mass="16390">MKLVTILSAGFALIAASPLSAQESDDIAPLARTIATRDSDFTQAFNAGRIADAVAFYEDDALLMVPGEPPMQGEKAIANVLAGLAKQAKNLSLRPAVVRPLGDDYALEVGVLSYEQAGENGTADVVTEKYQAVWHLGDDGIWYFASDMMNALPD</sequence>
<evidence type="ECO:0000313" key="3">
    <source>
        <dbReference type="EMBL" id="MBW4330983.1"/>
    </source>
</evidence>
<feature type="signal peptide" evidence="1">
    <location>
        <begin position="1"/>
        <end position="21"/>
    </location>
</feature>
<keyword evidence="1" id="KW-0732">Signal</keyword>
<dbReference type="EMBL" id="JAHWZX010000007">
    <property type="protein sequence ID" value="MBW4330983.1"/>
    <property type="molecule type" value="Genomic_DNA"/>
</dbReference>
<dbReference type="Pfam" id="PF12680">
    <property type="entry name" value="SnoaL_2"/>
    <property type="match status" value="1"/>
</dbReference>
<evidence type="ECO:0000313" key="4">
    <source>
        <dbReference type="Proteomes" id="UP001197214"/>
    </source>
</evidence>
<name>A0ABS6XLB6_9SPHN</name>
<evidence type="ECO:0000256" key="1">
    <source>
        <dbReference type="SAM" id="SignalP"/>
    </source>
</evidence>
<feature type="domain" description="SnoaL-like" evidence="2">
    <location>
        <begin position="40"/>
        <end position="140"/>
    </location>
</feature>
<organism evidence="3 4">
    <name type="scientific">Stakelama flava</name>
    <dbReference type="NCBI Taxonomy" id="2860338"/>
    <lineage>
        <taxon>Bacteria</taxon>
        <taxon>Pseudomonadati</taxon>
        <taxon>Pseudomonadota</taxon>
        <taxon>Alphaproteobacteria</taxon>
        <taxon>Sphingomonadales</taxon>
        <taxon>Sphingomonadaceae</taxon>
        <taxon>Stakelama</taxon>
    </lineage>
</organism>
<dbReference type="InterPro" id="IPR037401">
    <property type="entry name" value="SnoaL-like"/>
</dbReference>
<protein>
    <submittedName>
        <fullName evidence="3">DUF4440 domain-containing protein</fullName>
    </submittedName>
</protein>
<feature type="chain" id="PRO_5046585619" evidence="1">
    <location>
        <begin position="22"/>
        <end position="154"/>
    </location>
</feature>
<evidence type="ECO:0000259" key="2">
    <source>
        <dbReference type="Pfam" id="PF12680"/>
    </source>
</evidence>
<comment type="caution">
    <text evidence="3">The sequence shown here is derived from an EMBL/GenBank/DDBJ whole genome shotgun (WGS) entry which is preliminary data.</text>
</comment>
<accession>A0ABS6XLB6</accession>
<dbReference type="RefSeq" id="WP_219238106.1">
    <property type="nucleotide sequence ID" value="NZ_JAHWZX010000007.1"/>
</dbReference>
<keyword evidence="4" id="KW-1185">Reference proteome</keyword>
<gene>
    <name evidence="3" type="ORF">KY084_08865</name>
</gene>
<dbReference type="Proteomes" id="UP001197214">
    <property type="component" value="Unassembled WGS sequence"/>
</dbReference>
<proteinExistence type="predicted"/>